<evidence type="ECO:0000313" key="2">
    <source>
        <dbReference type="Proteomes" id="UP000559256"/>
    </source>
</evidence>
<dbReference type="AlphaFoldDB" id="A0A8H5GWI6"/>
<dbReference type="Proteomes" id="UP000559256">
    <property type="component" value="Unassembled WGS sequence"/>
</dbReference>
<reference evidence="1 2" key="1">
    <citation type="journal article" date="2020" name="ISME J.">
        <title>Uncovering the hidden diversity of litter-decomposition mechanisms in mushroom-forming fungi.</title>
        <authorList>
            <person name="Floudas D."/>
            <person name="Bentzer J."/>
            <person name="Ahren D."/>
            <person name="Johansson T."/>
            <person name="Persson P."/>
            <person name="Tunlid A."/>
        </authorList>
    </citation>
    <scope>NUCLEOTIDE SEQUENCE [LARGE SCALE GENOMIC DNA]</scope>
    <source>
        <strain evidence="1 2">CBS 291.85</strain>
    </source>
</reference>
<proteinExistence type="predicted"/>
<dbReference type="OrthoDB" id="2995461at2759"/>
<name>A0A8H5GWI6_9AGAR</name>
<accession>A0A8H5GWI6</accession>
<protein>
    <submittedName>
        <fullName evidence="1">Uncharacterized protein</fullName>
    </submittedName>
</protein>
<sequence length="325" mass="36334">MLEEIPTTIGHVIEGLSQHIQQLLDVKQTLVESRDPVPMDLDLQPPGPDPKLHAQSLRAQEKARNYNTNPRNTEHHWDTAYVKDAEKWLTTCTTILVETQQDLFTRTNPAHNPGSSLKASVTAPQGSSQIVRPDVLITHLNNVRSHLFELKKAITRKSTSPMGFPLNNQAKAAIVNSLNRAMDQVTCQGLVYFKSLRKGERPDEIMLLAAAGPWFSYRLMHYSESISVAKPVEDLADLAYGGRDEDAEDDPPALSSVGASEGLREGTFQLDETTGQFRRGWSPPFLLGSQRGEDEMRHLMSFAVAVEEYMLRYISLYSFQVSSEA</sequence>
<evidence type="ECO:0000313" key="1">
    <source>
        <dbReference type="EMBL" id="KAF5372544.1"/>
    </source>
</evidence>
<organism evidence="1 2">
    <name type="scientific">Tetrapyrgos nigripes</name>
    <dbReference type="NCBI Taxonomy" id="182062"/>
    <lineage>
        <taxon>Eukaryota</taxon>
        <taxon>Fungi</taxon>
        <taxon>Dikarya</taxon>
        <taxon>Basidiomycota</taxon>
        <taxon>Agaricomycotina</taxon>
        <taxon>Agaricomycetes</taxon>
        <taxon>Agaricomycetidae</taxon>
        <taxon>Agaricales</taxon>
        <taxon>Marasmiineae</taxon>
        <taxon>Marasmiaceae</taxon>
        <taxon>Tetrapyrgos</taxon>
    </lineage>
</organism>
<keyword evidence="2" id="KW-1185">Reference proteome</keyword>
<comment type="caution">
    <text evidence="1">The sequence shown here is derived from an EMBL/GenBank/DDBJ whole genome shotgun (WGS) entry which is preliminary data.</text>
</comment>
<dbReference type="EMBL" id="JAACJM010000005">
    <property type="protein sequence ID" value="KAF5372544.1"/>
    <property type="molecule type" value="Genomic_DNA"/>
</dbReference>
<gene>
    <name evidence="1" type="ORF">D9758_005311</name>
</gene>